<evidence type="ECO:0000313" key="2">
    <source>
        <dbReference type="EMBL" id="CAE1323135.1"/>
    </source>
</evidence>
<comment type="caution">
    <text evidence="2">The sequence shown here is derived from an EMBL/GenBank/DDBJ whole genome shotgun (WGS) entry which is preliminary data.</text>
</comment>
<keyword evidence="1" id="KW-1133">Transmembrane helix</keyword>
<evidence type="ECO:0000256" key="1">
    <source>
        <dbReference type="SAM" id="Phobius"/>
    </source>
</evidence>
<sequence>MVDPNTKKNMAADIQGIHFLNPQEWGFFHKIFFFLIYLQICFVSFVIVSLFSFLFFSTFFFFSRHDNRVSFFYFFSLFSLSSMHSFSSFFDFFFSNFVVSKYFFFFPFFFFLLSFFFTFSIFFRFSLFSPQILSNSFPFRLSSRRLLFKLLSLLFFFYPHTTSQFSL</sequence>
<dbReference type="EMBL" id="CAHIKZ030005354">
    <property type="protein sequence ID" value="CAE1323135.1"/>
    <property type="molecule type" value="Genomic_DNA"/>
</dbReference>
<keyword evidence="3" id="KW-1185">Reference proteome</keyword>
<keyword evidence="1" id="KW-0472">Membrane</keyword>
<feature type="transmembrane region" description="Helical" evidence="1">
    <location>
        <begin position="102"/>
        <end position="125"/>
    </location>
</feature>
<feature type="transmembrane region" description="Helical" evidence="1">
    <location>
        <begin position="31"/>
        <end position="62"/>
    </location>
</feature>
<feature type="transmembrane region" description="Helical" evidence="1">
    <location>
        <begin position="146"/>
        <end position="165"/>
    </location>
</feature>
<keyword evidence="1" id="KW-0812">Transmembrane</keyword>
<gene>
    <name evidence="2" type="ORF">SPHA_73007</name>
</gene>
<reference evidence="2" key="1">
    <citation type="submission" date="2021-01" db="EMBL/GenBank/DDBJ databases">
        <authorList>
            <person name="Li R."/>
            <person name="Bekaert M."/>
        </authorList>
    </citation>
    <scope>NUCLEOTIDE SEQUENCE</scope>
    <source>
        <strain evidence="2">Farmed</strain>
    </source>
</reference>
<dbReference type="Proteomes" id="UP000597762">
    <property type="component" value="Unassembled WGS sequence"/>
</dbReference>
<protein>
    <submittedName>
        <fullName evidence="2">Uncharacterized protein</fullName>
    </submittedName>
</protein>
<accession>A0A812EI95</accession>
<proteinExistence type="predicted"/>
<organism evidence="2 3">
    <name type="scientific">Acanthosepion pharaonis</name>
    <name type="common">Pharaoh cuttlefish</name>
    <name type="synonym">Sepia pharaonis</name>
    <dbReference type="NCBI Taxonomy" id="158019"/>
    <lineage>
        <taxon>Eukaryota</taxon>
        <taxon>Metazoa</taxon>
        <taxon>Spiralia</taxon>
        <taxon>Lophotrochozoa</taxon>
        <taxon>Mollusca</taxon>
        <taxon>Cephalopoda</taxon>
        <taxon>Coleoidea</taxon>
        <taxon>Decapodiformes</taxon>
        <taxon>Sepiida</taxon>
        <taxon>Sepiina</taxon>
        <taxon>Sepiidae</taxon>
        <taxon>Acanthosepion</taxon>
    </lineage>
</organism>
<dbReference type="AlphaFoldDB" id="A0A812EI95"/>
<name>A0A812EI95_ACAPH</name>
<evidence type="ECO:0000313" key="3">
    <source>
        <dbReference type="Proteomes" id="UP000597762"/>
    </source>
</evidence>
<feature type="transmembrane region" description="Helical" evidence="1">
    <location>
        <begin position="69"/>
        <end position="90"/>
    </location>
</feature>